<evidence type="ECO:0000313" key="2">
    <source>
        <dbReference type="Proteomes" id="UP001056778"/>
    </source>
</evidence>
<comment type="caution">
    <text evidence="1">The sequence shown here is derived from an EMBL/GenBank/DDBJ whole genome shotgun (WGS) entry which is preliminary data.</text>
</comment>
<keyword evidence="2" id="KW-1185">Reference proteome</keyword>
<accession>A0ACB9TI87</accession>
<name>A0ACB9TI87_HOLOL</name>
<gene>
    <name evidence="1" type="ORF">MML48_2g00019672</name>
</gene>
<dbReference type="Proteomes" id="UP001056778">
    <property type="component" value="Chromosome 2"/>
</dbReference>
<evidence type="ECO:0000313" key="1">
    <source>
        <dbReference type="EMBL" id="KAI4466511.1"/>
    </source>
</evidence>
<sequence>MKPERDIYFQKALEEGYLARSAYKLLQIDEIFNIFEGVTKAIDLCSAPGSWTQVIYNKLHKVLNNFDPSRLNPNVKIVSVDMMPMDHFPGVIHLQADISQYSTMKEILEQFNNEKVDIVVCDGAIDVVGMQMVDYYMHHRIFLAALYITLNSLRLGGSFIMKIFINKGHEKMVQKLELFFDRVTIVKPSCSRNKEAFAVCQDFIPLSGFDPVQLTPFVELQNQDFSNLEGIHRKLIPYLCGDCYEHEIGVKTSAKIRSNDDENCLFKMLNIILKDKRDDIKVLKERLSKDIPVYQITKDNRLDLDNDTAKIYFEGFKASSDEEITDIKLCDEIRTGENNIDDDQDLKKIIEKLHVQCISSNYKRSDNIPDDDPKKCTTVNCPETEKCRSEISDVLNLKIKRLELENKGKFCGLGFNLDDWRFFTCTNDDGDLNSIQNNDLKKIDEDFKRMYDVIKNSEGVKCRNVKELFDKQEELKQKVREYVFNDEIV</sequence>
<dbReference type="EMBL" id="CM043016">
    <property type="protein sequence ID" value="KAI4466511.1"/>
    <property type="molecule type" value="Genomic_DNA"/>
</dbReference>
<protein>
    <submittedName>
        <fullName evidence="1">Ribosomal rna methyltransferase</fullName>
    </submittedName>
</protein>
<keyword evidence="1" id="KW-0489">Methyltransferase</keyword>
<keyword evidence="1" id="KW-0808">Transferase</keyword>
<organism evidence="1 2">
    <name type="scientific">Holotrichia oblita</name>
    <name type="common">Chafer beetle</name>
    <dbReference type="NCBI Taxonomy" id="644536"/>
    <lineage>
        <taxon>Eukaryota</taxon>
        <taxon>Metazoa</taxon>
        <taxon>Ecdysozoa</taxon>
        <taxon>Arthropoda</taxon>
        <taxon>Hexapoda</taxon>
        <taxon>Insecta</taxon>
        <taxon>Pterygota</taxon>
        <taxon>Neoptera</taxon>
        <taxon>Endopterygota</taxon>
        <taxon>Coleoptera</taxon>
        <taxon>Polyphaga</taxon>
        <taxon>Scarabaeiformia</taxon>
        <taxon>Scarabaeidae</taxon>
        <taxon>Melolonthinae</taxon>
        <taxon>Holotrichia</taxon>
    </lineage>
</organism>
<proteinExistence type="predicted"/>
<reference evidence="1" key="1">
    <citation type="submission" date="2022-04" db="EMBL/GenBank/DDBJ databases">
        <title>Chromosome-scale genome assembly of Holotrichia oblita Faldermann.</title>
        <authorList>
            <person name="Rongchong L."/>
        </authorList>
    </citation>
    <scope>NUCLEOTIDE SEQUENCE</scope>
    <source>
        <strain evidence="1">81SQS9</strain>
    </source>
</reference>